<gene>
    <name evidence="1" type="ORF">L201_001501</name>
</gene>
<evidence type="ECO:0008006" key="3">
    <source>
        <dbReference type="Google" id="ProtNLM"/>
    </source>
</evidence>
<dbReference type="GeneID" id="91092173"/>
<dbReference type="Proteomes" id="UP001355207">
    <property type="component" value="Chromosome 2"/>
</dbReference>
<keyword evidence="2" id="KW-1185">Reference proteome</keyword>
<reference evidence="1 2" key="1">
    <citation type="submission" date="2024-01" db="EMBL/GenBank/DDBJ databases">
        <title>Comparative genomics of Cryptococcus and Kwoniella reveals pathogenesis evolution and contrasting modes of karyotype evolution via chromosome fusion or intercentromeric recombination.</title>
        <authorList>
            <person name="Coelho M.A."/>
            <person name="David-Palma M."/>
            <person name="Shea T."/>
            <person name="Bowers K."/>
            <person name="McGinley-Smith S."/>
            <person name="Mohammad A.W."/>
            <person name="Gnirke A."/>
            <person name="Yurkov A.M."/>
            <person name="Nowrousian M."/>
            <person name="Sun S."/>
            <person name="Cuomo C.A."/>
            <person name="Heitman J."/>
        </authorList>
    </citation>
    <scope>NUCLEOTIDE SEQUENCE [LARGE SCALE GENOMIC DNA]</scope>
    <source>
        <strain evidence="1 2">CBS 6074</strain>
    </source>
</reference>
<dbReference type="EMBL" id="CP144099">
    <property type="protein sequence ID" value="WWC86624.1"/>
    <property type="molecule type" value="Genomic_DNA"/>
</dbReference>
<sequence length="492" mass="57575">MSQPIISFTTTEIIMIDTDNNDSMINFPPELIEPLFDHIKSDIDIGLISKLVRCSKGLYQEFIPYLYKKIALDKSNAEKFLYGTYITEEKVFKTFNSYEPNPPNPLISSSLNNSLDDSQISAKSWLGVKSLERKLRLFNQIKELELIDLEGIKSICSIITLYQSTSTLKSLNINSSTSLDNTIHLVLFSLVDTISFKATAINELSDLWKHTNPYMNRFFRTENFDEVSNTWQQIIYHSLKFGLSPYHLELESPFWSNNYNDSMTSTDNTPNINTSDNGDELEIDQRDLLILVGWLISTNNKVNRNTTNQINGINQWELKSISISNVVGYESLPNLCKFDKINFEEYNITYADPIDIQRKLGNKNKKRKIKFERWETRSISFINININININMNNQGEEEETENDNLIEERKYSLSLFLREFDRDRHKKENNDDGYYNDDDDYGICKCQPILNIYNSQNNMFKDENSKNKWLDDNIFCDDLKYDFKEKLMIRR</sequence>
<dbReference type="RefSeq" id="XP_066073387.1">
    <property type="nucleotide sequence ID" value="XM_066217290.1"/>
</dbReference>
<proteinExistence type="predicted"/>
<accession>A0AAX4JML0</accession>
<evidence type="ECO:0000313" key="2">
    <source>
        <dbReference type="Proteomes" id="UP001355207"/>
    </source>
</evidence>
<evidence type="ECO:0000313" key="1">
    <source>
        <dbReference type="EMBL" id="WWC86624.1"/>
    </source>
</evidence>
<name>A0AAX4JML0_9TREE</name>
<dbReference type="AlphaFoldDB" id="A0AAX4JML0"/>
<organism evidence="1 2">
    <name type="scientific">Kwoniella dendrophila CBS 6074</name>
    <dbReference type="NCBI Taxonomy" id="1295534"/>
    <lineage>
        <taxon>Eukaryota</taxon>
        <taxon>Fungi</taxon>
        <taxon>Dikarya</taxon>
        <taxon>Basidiomycota</taxon>
        <taxon>Agaricomycotina</taxon>
        <taxon>Tremellomycetes</taxon>
        <taxon>Tremellales</taxon>
        <taxon>Cryptococcaceae</taxon>
        <taxon>Kwoniella</taxon>
    </lineage>
</organism>
<protein>
    <recommendedName>
        <fullName evidence="3">F-box domain-containing protein</fullName>
    </recommendedName>
</protein>